<feature type="domain" description="Methyltransferase" evidence="3">
    <location>
        <begin position="88"/>
        <end position="201"/>
    </location>
</feature>
<dbReference type="InterPro" id="IPR025714">
    <property type="entry name" value="Methyltranfer_dom"/>
</dbReference>
<dbReference type="PANTHER" id="PTHR42912">
    <property type="entry name" value="METHYLTRANSFERASE"/>
    <property type="match status" value="1"/>
</dbReference>
<dbReference type="Pfam" id="PF13847">
    <property type="entry name" value="Methyltransf_31"/>
    <property type="match status" value="1"/>
</dbReference>
<keyword evidence="1" id="KW-0862">Zinc</keyword>
<dbReference type="Gene3D" id="3.40.50.150">
    <property type="entry name" value="Vaccinia Virus protein VP39"/>
    <property type="match status" value="1"/>
</dbReference>
<evidence type="ECO:0000256" key="2">
    <source>
        <dbReference type="PIRSR" id="PIRSR018249-2"/>
    </source>
</evidence>
<dbReference type="GO" id="GO:0046872">
    <property type="term" value="F:metal ion binding"/>
    <property type="evidence" value="ECO:0007669"/>
    <property type="project" value="UniProtKB-KW"/>
</dbReference>
<evidence type="ECO:0000256" key="1">
    <source>
        <dbReference type="PIRSR" id="PIRSR018249-1"/>
    </source>
</evidence>
<feature type="binding site" evidence="1">
    <location>
        <position position="27"/>
    </location>
    <ligand>
        <name>Zn(2+)</name>
        <dbReference type="ChEBI" id="CHEBI:29105"/>
    </ligand>
</feature>
<feature type="binding site" evidence="1">
    <location>
        <position position="23"/>
    </location>
    <ligand>
        <name>Zn(2+)</name>
        <dbReference type="ChEBI" id="CHEBI:29105"/>
    </ligand>
</feature>
<feature type="domain" description="23S rRNA (guanine(745)-N(1))-methyltransferase N-terminal" evidence="4">
    <location>
        <begin position="5"/>
        <end position="48"/>
    </location>
</feature>
<evidence type="ECO:0000259" key="3">
    <source>
        <dbReference type="Pfam" id="PF13847"/>
    </source>
</evidence>
<protein>
    <submittedName>
        <fullName evidence="5">Methyltransferase domain-containing protein</fullName>
    </submittedName>
</protein>
<accession>A0A6N9NIG4</accession>
<gene>
    <name evidence="5" type="ORF">GQN54_10185</name>
</gene>
<dbReference type="RefSeq" id="WP_160633432.1">
    <property type="nucleotide sequence ID" value="NZ_WWNE01000007.1"/>
</dbReference>
<dbReference type="Proteomes" id="UP000470771">
    <property type="component" value="Unassembled WGS sequence"/>
</dbReference>
<keyword evidence="6" id="KW-1185">Reference proteome</keyword>
<dbReference type="PANTHER" id="PTHR42912:SF45">
    <property type="entry name" value="23S RRNA (GUANINE(745)-N(1))-METHYLTRANSFERASE"/>
    <property type="match status" value="1"/>
</dbReference>
<sequence length="279" mass="31639">MSILICPHCQAPLEPTENRSYGCENNHQFDVAKEGYVNLLPVNQKKSKNPGDNEVMISARRNFLEEWHYDPLVHEVASLIQSQLTDKTAATILDTGCGEGYYTHKIAEQLQSISPQVYGTDISKYAVRLAAKRYKSANYFVSSVFNLPVADHSVDLIVSIFAPFDAAEFQRVLSEEGKLVIVSPAENHMKEIAELVYDEFRPHERTILEKIPEPFAKVETKRCSFVLDLNNNKSILNLLKMTPYYWSASAAQLRHFETIESIQVSCDFNISIFEIATVK</sequence>
<dbReference type="CDD" id="cd02440">
    <property type="entry name" value="AdoMet_MTases"/>
    <property type="match status" value="1"/>
</dbReference>
<organism evidence="5 6">
    <name type="scientific">Acidiluteibacter ferrifornacis</name>
    <dbReference type="NCBI Taxonomy" id="2692424"/>
    <lineage>
        <taxon>Bacteria</taxon>
        <taxon>Pseudomonadati</taxon>
        <taxon>Bacteroidota</taxon>
        <taxon>Flavobacteriia</taxon>
        <taxon>Flavobacteriales</taxon>
        <taxon>Cryomorphaceae</taxon>
        <taxon>Acidiluteibacter</taxon>
    </lineage>
</organism>
<keyword evidence="5" id="KW-0808">Transferase</keyword>
<evidence type="ECO:0000313" key="6">
    <source>
        <dbReference type="Proteomes" id="UP000470771"/>
    </source>
</evidence>
<dbReference type="EMBL" id="WWNE01000007">
    <property type="protein sequence ID" value="NBG66486.1"/>
    <property type="molecule type" value="Genomic_DNA"/>
</dbReference>
<feature type="binding site" evidence="2">
    <location>
        <begin position="99"/>
        <end position="100"/>
    </location>
    <ligand>
        <name>S-adenosyl-L-methionine</name>
        <dbReference type="ChEBI" id="CHEBI:59789"/>
    </ligand>
</feature>
<dbReference type="SUPFAM" id="SSF53335">
    <property type="entry name" value="S-adenosyl-L-methionine-dependent methyltransferases"/>
    <property type="match status" value="1"/>
</dbReference>
<keyword evidence="5" id="KW-0489">Methyltransferase</keyword>
<keyword evidence="1" id="KW-0479">Metal-binding</keyword>
<dbReference type="PIRSF" id="PIRSF018249">
    <property type="entry name" value="MyrA_prd"/>
    <property type="match status" value="1"/>
</dbReference>
<dbReference type="Pfam" id="PF21302">
    <property type="entry name" value="Zn_ribbon_RlmA"/>
    <property type="match status" value="1"/>
</dbReference>
<dbReference type="AlphaFoldDB" id="A0A6N9NIG4"/>
<reference evidence="5 6" key="1">
    <citation type="submission" date="2019-12" db="EMBL/GenBank/DDBJ databases">
        <authorList>
            <person name="Zhao J."/>
        </authorList>
    </citation>
    <scope>NUCLEOTIDE SEQUENCE [LARGE SCALE GENOMIC DNA]</scope>
    <source>
        <strain evidence="5 6">S-15</strain>
    </source>
</reference>
<dbReference type="InterPro" id="IPR029063">
    <property type="entry name" value="SAM-dependent_MTases_sf"/>
</dbReference>
<dbReference type="InterPro" id="IPR016718">
    <property type="entry name" value="rRNA_m1G-MeTrfase_A_prd"/>
</dbReference>
<comment type="caution">
    <text evidence="5">The sequence shown here is derived from an EMBL/GenBank/DDBJ whole genome shotgun (WGS) entry which is preliminary data.</text>
</comment>
<name>A0A6N9NIG4_9FLAO</name>
<keyword evidence="2" id="KW-0949">S-adenosyl-L-methionine</keyword>
<feature type="binding site" evidence="2">
    <location>
        <position position="188"/>
    </location>
    <ligand>
        <name>S-adenosyl-L-methionine</name>
        <dbReference type="ChEBI" id="CHEBI:59789"/>
    </ligand>
</feature>
<dbReference type="InterPro" id="IPR050508">
    <property type="entry name" value="Methyltransf_Superfamily"/>
</dbReference>
<evidence type="ECO:0000259" key="4">
    <source>
        <dbReference type="Pfam" id="PF21302"/>
    </source>
</evidence>
<evidence type="ECO:0000313" key="5">
    <source>
        <dbReference type="EMBL" id="NBG66486.1"/>
    </source>
</evidence>
<feature type="binding site" evidence="2">
    <location>
        <position position="69"/>
    </location>
    <ligand>
        <name>S-adenosyl-L-methionine</name>
        <dbReference type="ChEBI" id="CHEBI:59789"/>
    </ligand>
</feature>
<proteinExistence type="predicted"/>
<dbReference type="GO" id="GO:0032259">
    <property type="term" value="P:methylation"/>
    <property type="evidence" value="ECO:0007669"/>
    <property type="project" value="UniProtKB-KW"/>
</dbReference>
<dbReference type="InterPro" id="IPR048647">
    <property type="entry name" value="RlmA_N"/>
</dbReference>
<dbReference type="GO" id="GO:0008168">
    <property type="term" value="F:methyltransferase activity"/>
    <property type="evidence" value="ECO:0007669"/>
    <property type="project" value="UniProtKB-KW"/>
</dbReference>